<dbReference type="GO" id="GO:0012505">
    <property type="term" value="C:endomembrane system"/>
    <property type="evidence" value="ECO:0007669"/>
    <property type="project" value="TreeGrafter"/>
</dbReference>
<feature type="domain" description="T-SNARE coiled-coil homology" evidence="4">
    <location>
        <begin position="182"/>
        <end position="244"/>
    </location>
</feature>
<dbReference type="PANTHER" id="PTHR19957:SF38">
    <property type="entry name" value="LD27581P"/>
    <property type="match status" value="1"/>
</dbReference>
<dbReference type="GO" id="GO:0006906">
    <property type="term" value="P:vesicle fusion"/>
    <property type="evidence" value="ECO:0007669"/>
    <property type="project" value="TreeGrafter"/>
</dbReference>
<dbReference type="InterPro" id="IPR010989">
    <property type="entry name" value="SNARE"/>
</dbReference>
<dbReference type="VEuPathDB" id="FungiDB:BTJ68_13713"/>
<comment type="caution">
    <text evidence="5">The sequence shown here is derived from an EMBL/GenBank/DDBJ whole genome shotgun (WGS) entry which is preliminary data.</text>
</comment>
<dbReference type="GO" id="GO:0031201">
    <property type="term" value="C:SNARE complex"/>
    <property type="evidence" value="ECO:0007669"/>
    <property type="project" value="TreeGrafter"/>
</dbReference>
<dbReference type="InterPro" id="IPR006011">
    <property type="entry name" value="Syntaxin_N"/>
</dbReference>
<dbReference type="InterPro" id="IPR000727">
    <property type="entry name" value="T_SNARE_dom"/>
</dbReference>
<feature type="region of interest" description="Disordered" evidence="3">
    <location>
        <begin position="1"/>
        <end position="28"/>
    </location>
</feature>
<dbReference type="Proteomes" id="UP000276864">
    <property type="component" value="Unassembled WGS sequence"/>
</dbReference>
<dbReference type="PANTHER" id="PTHR19957">
    <property type="entry name" value="SYNTAXIN"/>
    <property type="match status" value="1"/>
</dbReference>
<dbReference type="InterPro" id="IPR009799">
    <property type="entry name" value="EthD_dom"/>
</dbReference>
<comment type="similarity">
    <text evidence="1">Belongs to the tpcK family.</text>
</comment>
<dbReference type="GO" id="GO:0006886">
    <property type="term" value="P:intracellular protein transport"/>
    <property type="evidence" value="ECO:0007669"/>
    <property type="project" value="InterPro"/>
</dbReference>
<feature type="region of interest" description="Disordered" evidence="3">
    <location>
        <begin position="317"/>
        <end position="336"/>
    </location>
</feature>
<evidence type="ECO:0000259" key="4">
    <source>
        <dbReference type="PROSITE" id="PS50192"/>
    </source>
</evidence>
<organism evidence="5 6">
    <name type="scientific">Hortaea werneckii</name>
    <name type="common">Black yeast</name>
    <name type="synonym">Cladosporium werneckii</name>
    <dbReference type="NCBI Taxonomy" id="91943"/>
    <lineage>
        <taxon>Eukaryota</taxon>
        <taxon>Fungi</taxon>
        <taxon>Dikarya</taxon>
        <taxon>Ascomycota</taxon>
        <taxon>Pezizomycotina</taxon>
        <taxon>Dothideomycetes</taxon>
        <taxon>Dothideomycetidae</taxon>
        <taxon>Mycosphaerellales</taxon>
        <taxon>Teratosphaeriaceae</taxon>
        <taxon>Hortaea</taxon>
    </lineage>
</organism>
<dbReference type="PROSITE" id="PS50192">
    <property type="entry name" value="T_SNARE"/>
    <property type="match status" value="1"/>
</dbReference>
<dbReference type="InterPro" id="IPR045242">
    <property type="entry name" value="Syntaxin"/>
</dbReference>
<dbReference type="GO" id="GO:0016491">
    <property type="term" value="F:oxidoreductase activity"/>
    <property type="evidence" value="ECO:0007669"/>
    <property type="project" value="InterPro"/>
</dbReference>
<sequence>MSFADSSNLESQPTTWRRTDDPQYADDPEFQSFTNDLSDKLFSLTSNISRLSNQIALLGTRRETERVRERVQNLLNETGDGFKDIGEGLKKVNAWHDLGPSQKYTQGKLSQEFRASLNEFQSLQRQALEKQRASATAAKAALDHEGGGDDAANQGQQDLLLQQQQQQQEPRLANQDEVDFQESLIIERESEIRNIEQSVGELNELFRDVAHMVHEQGTNLDVIADNVTNTRDDTRNADTQLRTASRHQKSARGKMCSRIPLADTDKIQVLLKCRPGTTVAAFRAYYQNHHAKLVLPWGKANGVTYYAQIHGPLTWTKPHSAPSEAATSGAAPPPATSTSALNINLEDWDAAAEMVLPPDFQLKEMKEKEYYEKVILPDERKFLFDEARAHMVVLAAGSVEGERVEVIRDGAVVPLGKEEGKGGECGSGQGERR</sequence>
<dbReference type="SMART" id="SM00397">
    <property type="entry name" value="t_SNARE"/>
    <property type="match status" value="1"/>
</dbReference>
<evidence type="ECO:0000313" key="5">
    <source>
        <dbReference type="EMBL" id="RMY36428.1"/>
    </source>
</evidence>
<evidence type="ECO:0000256" key="1">
    <source>
        <dbReference type="ARBA" id="ARBA00005986"/>
    </source>
</evidence>
<protein>
    <recommendedName>
        <fullName evidence="4">t-SNARE coiled-coil homology domain-containing protein</fullName>
    </recommendedName>
</protein>
<dbReference type="GO" id="GO:0048278">
    <property type="term" value="P:vesicle docking"/>
    <property type="evidence" value="ECO:0007669"/>
    <property type="project" value="TreeGrafter"/>
</dbReference>
<dbReference type="FunFam" id="1.20.5.110:FF:000059">
    <property type="entry name" value="Related to syntaxin 12"/>
    <property type="match status" value="1"/>
</dbReference>
<dbReference type="PROSITE" id="PS00914">
    <property type="entry name" value="SYNTAXIN"/>
    <property type="match status" value="1"/>
</dbReference>
<dbReference type="Gene3D" id="1.20.58.70">
    <property type="match status" value="1"/>
</dbReference>
<dbReference type="SUPFAM" id="SSF47661">
    <property type="entry name" value="t-snare proteins"/>
    <property type="match status" value="1"/>
</dbReference>
<dbReference type="AlphaFoldDB" id="A0A3M7B9V5"/>
<feature type="compositionally biased region" description="Polar residues" evidence="3">
    <location>
        <begin position="1"/>
        <end position="16"/>
    </location>
</feature>
<evidence type="ECO:0000313" key="6">
    <source>
        <dbReference type="Proteomes" id="UP000276864"/>
    </source>
</evidence>
<name>A0A3M7B9V5_HORWE</name>
<reference evidence="5 6" key="1">
    <citation type="journal article" date="2018" name="BMC Genomics">
        <title>Genomic evidence for intraspecific hybridization in a clonal and extremely halotolerant yeast.</title>
        <authorList>
            <person name="Gostincar C."/>
            <person name="Stajich J.E."/>
            <person name="Zupancic J."/>
            <person name="Zalar P."/>
            <person name="Gunde-Cimerman N."/>
        </authorList>
    </citation>
    <scope>NUCLEOTIDE SEQUENCE [LARGE SCALE GENOMIC DNA]</scope>
    <source>
        <strain evidence="5 6">EXF-6651</strain>
    </source>
</reference>
<feature type="compositionally biased region" description="Low complexity" evidence="3">
    <location>
        <begin position="320"/>
        <end position="336"/>
    </location>
</feature>
<dbReference type="EMBL" id="QWIM01000303">
    <property type="protein sequence ID" value="RMY36428.1"/>
    <property type="molecule type" value="Genomic_DNA"/>
</dbReference>
<feature type="region of interest" description="Disordered" evidence="3">
    <location>
        <begin position="231"/>
        <end position="255"/>
    </location>
</feature>
<proteinExistence type="inferred from homology"/>
<dbReference type="Gene3D" id="3.30.70.100">
    <property type="match status" value="1"/>
</dbReference>
<dbReference type="InterPro" id="IPR011008">
    <property type="entry name" value="Dimeric_a/b-barrel"/>
</dbReference>
<dbReference type="Pfam" id="PF07110">
    <property type="entry name" value="EthD"/>
    <property type="match status" value="1"/>
</dbReference>
<evidence type="ECO:0000256" key="2">
    <source>
        <dbReference type="ARBA" id="ARBA00009063"/>
    </source>
</evidence>
<evidence type="ECO:0000256" key="3">
    <source>
        <dbReference type="SAM" id="MobiDB-lite"/>
    </source>
</evidence>
<dbReference type="Pfam" id="PF05739">
    <property type="entry name" value="SNARE"/>
    <property type="match status" value="1"/>
</dbReference>
<dbReference type="Pfam" id="PF14523">
    <property type="entry name" value="Syntaxin_2"/>
    <property type="match status" value="1"/>
</dbReference>
<dbReference type="Gene3D" id="1.20.5.110">
    <property type="match status" value="1"/>
</dbReference>
<dbReference type="GO" id="GO:0006896">
    <property type="term" value="P:Golgi to vacuole transport"/>
    <property type="evidence" value="ECO:0007669"/>
    <property type="project" value="TreeGrafter"/>
</dbReference>
<accession>A0A3M7B9V5</accession>
<comment type="similarity">
    <text evidence="2">Belongs to the syntaxin family.</text>
</comment>
<dbReference type="GO" id="GO:0000149">
    <property type="term" value="F:SNARE binding"/>
    <property type="evidence" value="ECO:0007669"/>
    <property type="project" value="TreeGrafter"/>
</dbReference>
<dbReference type="CDD" id="cd15840">
    <property type="entry name" value="SNARE_Qa"/>
    <property type="match status" value="1"/>
</dbReference>
<gene>
    <name evidence="5" type="ORF">D0866_03941</name>
</gene>
<dbReference type="InterPro" id="IPR006012">
    <property type="entry name" value="Syntaxin/epimorphin_CS"/>
</dbReference>
<dbReference type="VEuPathDB" id="FungiDB:BTJ68_13712"/>
<dbReference type="SUPFAM" id="SSF54909">
    <property type="entry name" value="Dimeric alpha+beta barrel"/>
    <property type="match status" value="1"/>
</dbReference>
<feature type="region of interest" description="Disordered" evidence="3">
    <location>
        <begin position="134"/>
        <end position="153"/>
    </location>
</feature>
<dbReference type="GO" id="GO:0005484">
    <property type="term" value="F:SNAP receptor activity"/>
    <property type="evidence" value="ECO:0007669"/>
    <property type="project" value="InterPro"/>
</dbReference>